<evidence type="ECO:0000313" key="2">
    <source>
        <dbReference type="EMBL" id="GAA3359914.1"/>
    </source>
</evidence>
<keyword evidence="3" id="KW-1185">Reference proteome</keyword>
<feature type="region of interest" description="Disordered" evidence="1">
    <location>
        <begin position="125"/>
        <end position="174"/>
    </location>
</feature>
<dbReference type="Proteomes" id="UP001500483">
    <property type="component" value="Unassembled WGS sequence"/>
</dbReference>
<comment type="caution">
    <text evidence="2">The sequence shown here is derived from an EMBL/GenBank/DDBJ whole genome shotgun (WGS) entry which is preliminary data.</text>
</comment>
<gene>
    <name evidence="2" type="ORF">GCM10020366_37800</name>
</gene>
<accession>A0ABP6RTW9</accession>
<name>A0ABP6RTW9_9PSEU</name>
<evidence type="ECO:0000256" key="1">
    <source>
        <dbReference type="SAM" id="MobiDB-lite"/>
    </source>
</evidence>
<reference evidence="3" key="1">
    <citation type="journal article" date="2019" name="Int. J. Syst. Evol. Microbiol.">
        <title>The Global Catalogue of Microorganisms (GCM) 10K type strain sequencing project: providing services to taxonomists for standard genome sequencing and annotation.</title>
        <authorList>
            <consortium name="The Broad Institute Genomics Platform"/>
            <consortium name="The Broad Institute Genome Sequencing Center for Infectious Disease"/>
            <person name="Wu L."/>
            <person name="Ma J."/>
        </authorList>
    </citation>
    <scope>NUCLEOTIDE SEQUENCE [LARGE SCALE GENOMIC DNA]</scope>
    <source>
        <strain evidence="3">JCM 9687</strain>
    </source>
</reference>
<dbReference type="RefSeq" id="WP_224962445.1">
    <property type="nucleotide sequence ID" value="NZ_BAAAYK010000038.1"/>
</dbReference>
<sequence length="174" mass="18977">MNADTAQVDDLRLIALPTAMNCTDIFVRFTLSEWSLRPLADEAAQTTLSMVDAAVQASDPKSPGFLTIRLRLRGDCLVIEVEDETRGPAPATLQELEGKRTGVEPLRGVGNRRWCELALPPGMNASAVPLPRREKRRSPAAEALGDEPEELDPQVMQRLLSGLNNAGGGHRRPE</sequence>
<evidence type="ECO:0008006" key="4">
    <source>
        <dbReference type="Google" id="ProtNLM"/>
    </source>
</evidence>
<evidence type="ECO:0000313" key="3">
    <source>
        <dbReference type="Proteomes" id="UP001500483"/>
    </source>
</evidence>
<dbReference type="EMBL" id="BAAAYK010000038">
    <property type="protein sequence ID" value="GAA3359914.1"/>
    <property type="molecule type" value="Genomic_DNA"/>
</dbReference>
<protein>
    <recommendedName>
        <fullName evidence="4">Histidine kinase</fullName>
    </recommendedName>
</protein>
<organism evidence="2 3">
    <name type="scientific">Saccharopolyspora gregorii</name>
    <dbReference type="NCBI Taxonomy" id="33914"/>
    <lineage>
        <taxon>Bacteria</taxon>
        <taxon>Bacillati</taxon>
        <taxon>Actinomycetota</taxon>
        <taxon>Actinomycetes</taxon>
        <taxon>Pseudonocardiales</taxon>
        <taxon>Pseudonocardiaceae</taxon>
        <taxon>Saccharopolyspora</taxon>
    </lineage>
</organism>
<proteinExistence type="predicted"/>